<dbReference type="InterPro" id="IPR011990">
    <property type="entry name" value="TPR-like_helical_dom_sf"/>
</dbReference>
<name>A0A9W9Y9T9_9CNID</name>
<dbReference type="InterPro" id="IPR019734">
    <property type="entry name" value="TPR_rpt"/>
</dbReference>
<organism evidence="4 5">
    <name type="scientific">Desmophyllum pertusum</name>
    <dbReference type="NCBI Taxonomy" id="174260"/>
    <lineage>
        <taxon>Eukaryota</taxon>
        <taxon>Metazoa</taxon>
        <taxon>Cnidaria</taxon>
        <taxon>Anthozoa</taxon>
        <taxon>Hexacorallia</taxon>
        <taxon>Scleractinia</taxon>
        <taxon>Caryophylliina</taxon>
        <taxon>Caryophylliidae</taxon>
        <taxon>Desmophyllum</taxon>
    </lineage>
</organism>
<dbReference type="PROSITE" id="PS50293">
    <property type="entry name" value="TPR_REGION"/>
    <property type="match status" value="1"/>
</dbReference>
<dbReference type="Proteomes" id="UP001163046">
    <property type="component" value="Unassembled WGS sequence"/>
</dbReference>
<dbReference type="SUPFAM" id="SSF48452">
    <property type="entry name" value="TPR-like"/>
    <property type="match status" value="1"/>
</dbReference>
<feature type="repeat" description="TPR" evidence="3">
    <location>
        <begin position="42"/>
        <end position="75"/>
    </location>
</feature>
<feature type="non-terminal residue" evidence="4">
    <location>
        <position position="1"/>
    </location>
</feature>
<evidence type="ECO:0008006" key="6">
    <source>
        <dbReference type="Google" id="ProtNLM"/>
    </source>
</evidence>
<evidence type="ECO:0000256" key="1">
    <source>
        <dbReference type="ARBA" id="ARBA00022737"/>
    </source>
</evidence>
<dbReference type="Pfam" id="PF13424">
    <property type="entry name" value="TPR_12"/>
    <property type="match status" value="1"/>
</dbReference>
<dbReference type="AlphaFoldDB" id="A0A9W9Y9T9"/>
<dbReference type="SMART" id="SM00028">
    <property type="entry name" value="TPR"/>
    <property type="match status" value="2"/>
</dbReference>
<sequence length="82" mass="9478">TSYNNLGVDHLDLGQYKKAQEYHEKALDILKKIYGEEHDDVAKSYNNLGNDHFGLGQYDQAKECYEKALSIRKKISARNMLK</sequence>
<keyword evidence="5" id="KW-1185">Reference proteome</keyword>
<evidence type="ECO:0000313" key="4">
    <source>
        <dbReference type="EMBL" id="KAJ7327825.1"/>
    </source>
</evidence>
<dbReference type="EMBL" id="MU827799">
    <property type="protein sequence ID" value="KAJ7327825.1"/>
    <property type="molecule type" value="Genomic_DNA"/>
</dbReference>
<keyword evidence="2 3" id="KW-0802">TPR repeat</keyword>
<dbReference type="PROSITE" id="PS50005">
    <property type="entry name" value="TPR"/>
    <property type="match status" value="1"/>
</dbReference>
<accession>A0A9W9Y9T9</accession>
<evidence type="ECO:0000313" key="5">
    <source>
        <dbReference type="Proteomes" id="UP001163046"/>
    </source>
</evidence>
<proteinExistence type="predicted"/>
<dbReference type="PANTHER" id="PTHR45641">
    <property type="entry name" value="TETRATRICOPEPTIDE REPEAT PROTEIN (AFU_ORTHOLOGUE AFUA_6G03870)"/>
    <property type="match status" value="1"/>
</dbReference>
<comment type="caution">
    <text evidence="4">The sequence shown here is derived from an EMBL/GenBank/DDBJ whole genome shotgun (WGS) entry which is preliminary data.</text>
</comment>
<evidence type="ECO:0000256" key="2">
    <source>
        <dbReference type="ARBA" id="ARBA00022803"/>
    </source>
</evidence>
<gene>
    <name evidence="4" type="ORF">OS493_026104</name>
</gene>
<evidence type="ECO:0000256" key="3">
    <source>
        <dbReference type="PROSITE-ProRule" id="PRU00339"/>
    </source>
</evidence>
<dbReference type="PANTHER" id="PTHR45641:SF19">
    <property type="entry name" value="NEPHROCYSTIN-3"/>
    <property type="match status" value="1"/>
</dbReference>
<protein>
    <recommendedName>
        <fullName evidence="6">Kinesin light chain</fullName>
    </recommendedName>
</protein>
<dbReference type="Gene3D" id="1.25.40.10">
    <property type="entry name" value="Tetratricopeptide repeat domain"/>
    <property type="match status" value="1"/>
</dbReference>
<reference evidence="4" key="1">
    <citation type="submission" date="2023-01" db="EMBL/GenBank/DDBJ databases">
        <title>Genome assembly of the deep-sea coral Lophelia pertusa.</title>
        <authorList>
            <person name="Herrera S."/>
            <person name="Cordes E."/>
        </authorList>
    </citation>
    <scope>NUCLEOTIDE SEQUENCE</scope>
    <source>
        <strain evidence="4">USNM1676648</strain>
        <tissue evidence="4">Polyp</tissue>
    </source>
</reference>
<dbReference type="OrthoDB" id="5983694at2759"/>
<keyword evidence="1" id="KW-0677">Repeat</keyword>